<sequence>MTLDSDWEMKDNVAAIREIRDLIIAGPWSQVLICCDIYLTLGGSRPDDTKICSFTGHPAVHIHQSLRPSTSHDIHSLIAVVASGCMLPAG</sequence>
<protein>
    <submittedName>
        <fullName evidence="1">Uncharacterized protein</fullName>
    </submittedName>
</protein>
<evidence type="ECO:0000313" key="1">
    <source>
        <dbReference type="EMBL" id="EGO24038.1"/>
    </source>
</evidence>
<gene>
    <name evidence="1" type="ORF">SERLADRAFT_392844</name>
</gene>
<organism>
    <name type="scientific">Serpula lacrymans var. lacrymans (strain S7.9)</name>
    <name type="common">Dry rot fungus</name>
    <dbReference type="NCBI Taxonomy" id="578457"/>
    <lineage>
        <taxon>Eukaryota</taxon>
        <taxon>Fungi</taxon>
        <taxon>Dikarya</taxon>
        <taxon>Basidiomycota</taxon>
        <taxon>Agaricomycotina</taxon>
        <taxon>Agaricomycetes</taxon>
        <taxon>Agaricomycetidae</taxon>
        <taxon>Boletales</taxon>
        <taxon>Coniophorineae</taxon>
        <taxon>Serpulaceae</taxon>
        <taxon>Serpula</taxon>
    </lineage>
</organism>
<accession>F8NZR7</accession>
<dbReference type="AlphaFoldDB" id="F8NZR7"/>
<dbReference type="HOGENOM" id="CLU_2442230_0_0_1"/>
<dbReference type="RefSeq" id="XP_007319800.1">
    <property type="nucleotide sequence ID" value="XM_007319738.1"/>
</dbReference>
<proteinExistence type="predicted"/>
<dbReference type="GeneID" id="18811575"/>
<dbReference type="KEGG" id="sla:SERLADRAFT_392844"/>
<name>F8NZR7_SERL9</name>
<reference evidence="1" key="1">
    <citation type="submission" date="2011-04" db="EMBL/GenBank/DDBJ databases">
        <title>Evolution of plant cell wall degrading machinery underlies the functional diversity of forest fungi.</title>
        <authorList>
            <consortium name="US DOE Joint Genome Institute (JGI-PGF)"/>
            <person name="Eastwood D.C."/>
            <person name="Floudas D."/>
            <person name="Binder M."/>
            <person name="Majcherczyk A."/>
            <person name="Schneider P."/>
            <person name="Aerts A."/>
            <person name="Asiegbu F.O."/>
            <person name="Baker S.E."/>
            <person name="Barry K."/>
            <person name="Bendiksby M."/>
            <person name="Blumentritt M."/>
            <person name="Coutinho P.M."/>
            <person name="Cullen D."/>
            <person name="Cullen D."/>
            <person name="Gathman A."/>
            <person name="Goodell B."/>
            <person name="Henrissat B."/>
            <person name="Ihrmark K."/>
            <person name="Kauserud H."/>
            <person name="Kohler A."/>
            <person name="LaButti K."/>
            <person name="Lapidus A."/>
            <person name="Lavin J.L."/>
            <person name="Lee Y.-H."/>
            <person name="Lindquist E."/>
            <person name="Lilly W."/>
            <person name="Lucas S."/>
            <person name="Morin E."/>
            <person name="Murat C."/>
            <person name="Oguiza J.A."/>
            <person name="Park J."/>
            <person name="Pisabarro A.G."/>
            <person name="Riley R."/>
            <person name="Rosling A."/>
            <person name="Salamov A."/>
            <person name="Schmidt O."/>
            <person name="Schmutz J."/>
            <person name="Skrede I."/>
            <person name="Stenlid J."/>
            <person name="Wiebenga A."/>
            <person name="Xie X."/>
            <person name="Kues U."/>
            <person name="Hibbett D.S."/>
            <person name="Hoffmeister D."/>
            <person name="Hogberg N."/>
            <person name="Martin F."/>
            <person name="Grigoriev I.V."/>
            <person name="Watkinson S.C."/>
        </authorList>
    </citation>
    <scope>NUCLEOTIDE SEQUENCE</scope>
    <source>
        <strain evidence="1">S7.9</strain>
    </source>
</reference>
<dbReference type="Proteomes" id="UP000008064">
    <property type="component" value="Unassembled WGS sequence"/>
</dbReference>
<dbReference type="EMBL" id="GL945435">
    <property type="protein sequence ID" value="EGO24038.1"/>
    <property type="molecule type" value="Genomic_DNA"/>
</dbReference>